<evidence type="ECO:0000256" key="3">
    <source>
        <dbReference type="RuleBase" id="RU102079"/>
    </source>
</evidence>
<dbReference type="SUPFAM" id="SSF49899">
    <property type="entry name" value="Concanavalin A-like lectins/glucanases"/>
    <property type="match status" value="1"/>
</dbReference>
<feature type="non-terminal residue" evidence="5">
    <location>
        <position position="1"/>
    </location>
</feature>
<evidence type="ECO:0000256" key="2">
    <source>
        <dbReference type="ARBA" id="ARBA00022737"/>
    </source>
</evidence>
<sequence length="84" mass="9535">PPHVPPRPRFEINLRAGACGDIALHLNPRMSQGTVVRNTFSSGGWGHEETDLPYNPFQRGDYFEVSIRCGNYRFKVFVDGKPLF</sequence>
<dbReference type="AlphaFoldDB" id="A0A851F9J9"/>
<keyword evidence="6" id="KW-1185">Reference proteome</keyword>
<reference evidence="5" key="1">
    <citation type="submission" date="2019-10" db="EMBL/GenBank/DDBJ databases">
        <title>Bird 10,000 Genomes (B10K) Project - Family phase.</title>
        <authorList>
            <person name="Zhang G."/>
        </authorList>
    </citation>
    <scope>NUCLEOTIDE SEQUENCE</scope>
    <source>
        <strain evidence="5">B10K-DU-002-53</strain>
        <tissue evidence="5">Muscle</tissue>
    </source>
</reference>
<dbReference type="PROSITE" id="PS51304">
    <property type="entry name" value="GALECTIN"/>
    <property type="match status" value="1"/>
</dbReference>
<dbReference type="Pfam" id="PF00337">
    <property type="entry name" value="Gal-bind_lectin"/>
    <property type="match status" value="1"/>
</dbReference>
<dbReference type="InterPro" id="IPR001079">
    <property type="entry name" value="Galectin_CRD"/>
</dbReference>
<dbReference type="SMART" id="SM00276">
    <property type="entry name" value="GLECT"/>
    <property type="match status" value="1"/>
</dbReference>
<dbReference type="InterPro" id="IPR044156">
    <property type="entry name" value="Galectin-like"/>
</dbReference>
<keyword evidence="1 3" id="KW-0430">Lectin</keyword>
<dbReference type="Gene3D" id="2.60.120.200">
    <property type="match status" value="1"/>
</dbReference>
<dbReference type="EMBL" id="WEKX01008675">
    <property type="protein sequence ID" value="NWI88327.1"/>
    <property type="molecule type" value="Genomic_DNA"/>
</dbReference>
<evidence type="ECO:0000313" key="5">
    <source>
        <dbReference type="EMBL" id="NWI88327.1"/>
    </source>
</evidence>
<protein>
    <recommendedName>
        <fullName evidence="3">Galectin</fullName>
    </recommendedName>
</protein>
<dbReference type="PANTHER" id="PTHR11346">
    <property type="entry name" value="GALECTIN"/>
    <property type="match status" value="1"/>
</dbReference>
<evidence type="ECO:0000256" key="1">
    <source>
        <dbReference type="ARBA" id="ARBA00022734"/>
    </source>
</evidence>
<dbReference type="OrthoDB" id="6251307at2759"/>
<dbReference type="CDD" id="cd00070">
    <property type="entry name" value="GLECT"/>
    <property type="match status" value="1"/>
</dbReference>
<name>A0A851F9J9_PITSO</name>
<comment type="caution">
    <text evidence="5">The sequence shown here is derived from an EMBL/GenBank/DDBJ whole genome shotgun (WGS) entry which is preliminary data.</text>
</comment>
<feature type="non-terminal residue" evidence="5">
    <location>
        <position position="84"/>
    </location>
</feature>
<organism evidence="5 6">
    <name type="scientific">Pitta sordida</name>
    <name type="common">Hooded pitta</name>
    <dbReference type="NCBI Taxonomy" id="9163"/>
    <lineage>
        <taxon>Eukaryota</taxon>
        <taxon>Metazoa</taxon>
        <taxon>Chordata</taxon>
        <taxon>Craniata</taxon>
        <taxon>Vertebrata</taxon>
        <taxon>Euteleostomi</taxon>
        <taxon>Archelosauria</taxon>
        <taxon>Archosauria</taxon>
        <taxon>Dinosauria</taxon>
        <taxon>Saurischia</taxon>
        <taxon>Theropoda</taxon>
        <taxon>Coelurosauria</taxon>
        <taxon>Aves</taxon>
        <taxon>Neognathae</taxon>
        <taxon>Neoaves</taxon>
        <taxon>Telluraves</taxon>
        <taxon>Australaves</taxon>
        <taxon>Passeriformes</taxon>
        <taxon>Pittidae</taxon>
        <taxon>Pitta</taxon>
    </lineage>
</organism>
<accession>A0A851F9J9</accession>
<evidence type="ECO:0000313" key="6">
    <source>
        <dbReference type="Proteomes" id="UP000633448"/>
    </source>
</evidence>
<dbReference type="InterPro" id="IPR013320">
    <property type="entry name" value="ConA-like_dom_sf"/>
</dbReference>
<gene>
    <name evidence="5" type="primary">Lgals4_0</name>
    <name evidence="5" type="ORF">PITSOR_R15156</name>
</gene>
<feature type="domain" description="Galectin" evidence="4">
    <location>
        <begin position="1"/>
        <end position="84"/>
    </location>
</feature>
<evidence type="ECO:0000259" key="4">
    <source>
        <dbReference type="PROSITE" id="PS51304"/>
    </source>
</evidence>
<dbReference type="SMART" id="SM00908">
    <property type="entry name" value="Gal-bind_lectin"/>
    <property type="match status" value="1"/>
</dbReference>
<keyword evidence="2" id="KW-0677">Repeat</keyword>
<dbReference type="PANTHER" id="PTHR11346:SF32">
    <property type="entry name" value="GALECTIN-4"/>
    <property type="match status" value="1"/>
</dbReference>
<dbReference type="Proteomes" id="UP000633448">
    <property type="component" value="Unassembled WGS sequence"/>
</dbReference>
<dbReference type="GO" id="GO:0030246">
    <property type="term" value="F:carbohydrate binding"/>
    <property type="evidence" value="ECO:0007669"/>
    <property type="project" value="UniProtKB-UniRule"/>
</dbReference>
<proteinExistence type="predicted"/>